<dbReference type="PROSITE" id="PS51515">
    <property type="entry name" value="BIN3_SAM"/>
    <property type="match status" value="1"/>
</dbReference>
<keyword evidence="4 5" id="KW-0949">S-adenosyl-L-methionine</keyword>
<feature type="compositionally biased region" description="Basic and acidic residues" evidence="7">
    <location>
        <begin position="1"/>
        <end position="12"/>
    </location>
</feature>
<dbReference type="CDD" id="cd02440">
    <property type="entry name" value="AdoMet_MTases"/>
    <property type="match status" value="1"/>
</dbReference>
<dbReference type="PANTHER" id="PTHR12315:SF0">
    <property type="entry name" value="7SK SNRNA METHYLPHOSPHATE CAPPING ENZYME"/>
    <property type="match status" value="1"/>
</dbReference>
<evidence type="ECO:0000256" key="4">
    <source>
        <dbReference type="ARBA" id="ARBA00022691"/>
    </source>
</evidence>
<dbReference type="InterPro" id="IPR029063">
    <property type="entry name" value="SAM-dependent_MTases_sf"/>
</dbReference>
<dbReference type="EC" id="2.1.1.-" evidence="6"/>
<feature type="region of interest" description="Disordered" evidence="7">
    <location>
        <begin position="1"/>
        <end position="42"/>
    </location>
</feature>
<sequence>MKRAHTENDKQPNKRTFRRPVAIDVGSSSTEEKQRYLGAKTKGSVEFAEKQPTAKKPFGKYEYGNYQGYYTSRRKQGNASIDARIDLLDSELFENKRILDIGCNSGNISIAIAKKHKVVSVHGVDIDDSLVSKANINLCVAYSLDHPEKPSPIDLSLRFNYFPQSMTNMFGMMPISLPPIKHEESQNFPFNVHFETKDWAQSPIEKYNQYDTILALSITKWIQLHNGDKGLKSFFKKAYDSLAPGGTFVLEPQDFDTYQRRAKKIDPSKDVEQELRFRPEDYTDFLINKLGFKEYRDLGVPKGEIKGFERPIILYIK</sequence>
<evidence type="ECO:0000256" key="2">
    <source>
        <dbReference type="ARBA" id="ARBA00022603"/>
    </source>
</evidence>
<reference evidence="9 10" key="1">
    <citation type="submission" date="2014-09" db="EMBL/GenBank/DDBJ databases">
        <authorList>
            <person name="Ellenberger Sabrina"/>
        </authorList>
    </citation>
    <scope>NUCLEOTIDE SEQUENCE [LARGE SCALE GENOMIC DNA]</scope>
    <source>
        <strain evidence="9 10">CBS 412.66</strain>
    </source>
</reference>
<evidence type="ECO:0000256" key="7">
    <source>
        <dbReference type="SAM" id="MobiDB-lite"/>
    </source>
</evidence>
<dbReference type="GO" id="GO:0017069">
    <property type="term" value="F:snRNA binding"/>
    <property type="evidence" value="ECO:0007669"/>
    <property type="project" value="TreeGrafter"/>
</dbReference>
<dbReference type="GO" id="GO:0032259">
    <property type="term" value="P:methylation"/>
    <property type="evidence" value="ECO:0007669"/>
    <property type="project" value="UniProtKB-KW"/>
</dbReference>
<keyword evidence="10" id="KW-1185">Reference proteome</keyword>
<dbReference type="GO" id="GO:0040031">
    <property type="term" value="P:snRNA modification"/>
    <property type="evidence" value="ECO:0007669"/>
    <property type="project" value="TreeGrafter"/>
</dbReference>
<dbReference type="InterPro" id="IPR010675">
    <property type="entry name" value="Bin3_C"/>
</dbReference>
<evidence type="ECO:0000256" key="3">
    <source>
        <dbReference type="ARBA" id="ARBA00022679"/>
    </source>
</evidence>
<dbReference type="GO" id="GO:0008173">
    <property type="term" value="F:RNA methyltransferase activity"/>
    <property type="evidence" value="ECO:0007669"/>
    <property type="project" value="UniProtKB-UniRule"/>
</dbReference>
<protein>
    <recommendedName>
        <fullName evidence="6">RNA methyltransferase</fullName>
        <ecNumber evidence="6">2.1.1.-</ecNumber>
    </recommendedName>
</protein>
<dbReference type="InterPro" id="IPR039772">
    <property type="entry name" value="Bin3-like"/>
</dbReference>
<evidence type="ECO:0000256" key="6">
    <source>
        <dbReference type="RuleBase" id="RU367087"/>
    </source>
</evidence>
<evidence type="ECO:0000256" key="5">
    <source>
        <dbReference type="PROSITE-ProRule" id="PRU00848"/>
    </source>
</evidence>
<organism evidence="9 10">
    <name type="scientific">Parasitella parasitica</name>
    <dbReference type="NCBI Taxonomy" id="35722"/>
    <lineage>
        <taxon>Eukaryota</taxon>
        <taxon>Fungi</taxon>
        <taxon>Fungi incertae sedis</taxon>
        <taxon>Mucoromycota</taxon>
        <taxon>Mucoromycotina</taxon>
        <taxon>Mucoromycetes</taxon>
        <taxon>Mucorales</taxon>
        <taxon>Mucorineae</taxon>
        <taxon>Mucoraceae</taxon>
        <taxon>Parasitella</taxon>
    </lineage>
</organism>
<dbReference type="Pfam" id="PF06859">
    <property type="entry name" value="Bin3"/>
    <property type="match status" value="1"/>
</dbReference>
<feature type="domain" description="Bin3-type SAM" evidence="8">
    <location>
        <begin position="82"/>
        <end position="317"/>
    </location>
</feature>
<dbReference type="Gene3D" id="3.40.50.150">
    <property type="entry name" value="Vaccinia Virus protein VP39"/>
    <property type="match status" value="1"/>
</dbReference>
<dbReference type="Pfam" id="PF06325">
    <property type="entry name" value="PrmA"/>
    <property type="match status" value="1"/>
</dbReference>
<evidence type="ECO:0000256" key="1">
    <source>
        <dbReference type="ARBA" id="ARBA00008361"/>
    </source>
</evidence>
<accession>A0A0B7NXM5</accession>
<dbReference type="OrthoDB" id="540004at2759"/>
<evidence type="ECO:0000313" key="10">
    <source>
        <dbReference type="Proteomes" id="UP000054107"/>
    </source>
</evidence>
<dbReference type="AlphaFoldDB" id="A0A0B7NXM5"/>
<comment type="similarity">
    <text evidence="1 6">Belongs to the methyltransferase superfamily.</text>
</comment>
<proteinExistence type="inferred from homology"/>
<dbReference type="InterPro" id="IPR024160">
    <property type="entry name" value="BIN3_SAM-bd_dom"/>
</dbReference>
<dbReference type="STRING" id="35722.A0A0B7NXM5"/>
<evidence type="ECO:0000313" key="9">
    <source>
        <dbReference type="EMBL" id="CEP19934.1"/>
    </source>
</evidence>
<gene>
    <name evidence="9" type="primary">PARPA_14253.1 scaffold 48946</name>
</gene>
<dbReference type="Proteomes" id="UP000054107">
    <property type="component" value="Unassembled WGS sequence"/>
</dbReference>
<dbReference type="EMBL" id="LN734150">
    <property type="protein sequence ID" value="CEP19934.1"/>
    <property type="molecule type" value="Genomic_DNA"/>
</dbReference>
<keyword evidence="3 6" id="KW-0808">Transferase</keyword>
<dbReference type="PANTHER" id="PTHR12315">
    <property type="entry name" value="BICOID-INTERACTING PROTEIN RELATED"/>
    <property type="match status" value="1"/>
</dbReference>
<name>A0A0B7NXM5_9FUNG</name>
<dbReference type="GO" id="GO:0008171">
    <property type="term" value="F:O-methyltransferase activity"/>
    <property type="evidence" value="ECO:0007669"/>
    <property type="project" value="UniProtKB-UniRule"/>
</dbReference>
<dbReference type="SUPFAM" id="SSF53335">
    <property type="entry name" value="S-adenosyl-L-methionine-dependent methyltransferases"/>
    <property type="match status" value="1"/>
</dbReference>
<evidence type="ECO:0000259" key="8">
    <source>
        <dbReference type="PROSITE" id="PS51515"/>
    </source>
</evidence>
<keyword evidence="2 6" id="KW-0489">Methyltransferase</keyword>